<dbReference type="RefSeq" id="WP_057779699.1">
    <property type="nucleotide sequence ID" value="NZ_AYYY01000055.1"/>
</dbReference>
<keyword evidence="1" id="KW-0812">Transmembrane</keyword>
<keyword evidence="3" id="KW-1185">Reference proteome</keyword>
<feature type="transmembrane region" description="Helical" evidence="1">
    <location>
        <begin position="219"/>
        <end position="238"/>
    </location>
</feature>
<dbReference type="Pfam" id="PF14897">
    <property type="entry name" value="EpsG"/>
    <property type="match status" value="1"/>
</dbReference>
<feature type="transmembrane region" description="Helical" evidence="1">
    <location>
        <begin position="350"/>
        <end position="369"/>
    </location>
</feature>
<reference evidence="2 3" key="1">
    <citation type="journal article" date="2015" name="Genome Announc.">
        <title>Expanding the biotechnology potential of lactobacilli through comparative genomics of 213 strains and associated genera.</title>
        <authorList>
            <person name="Sun Z."/>
            <person name="Harris H.M."/>
            <person name="McCann A."/>
            <person name="Guo C."/>
            <person name="Argimon S."/>
            <person name="Zhang W."/>
            <person name="Yang X."/>
            <person name="Jeffery I.B."/>
            <person name="Cooney J.C."/>
            <person name="Kagawa T.F."/>
            <person name="Liu W."/>
            <person name="Song Y."/>
            <person name="Salvetti E."/>
            <person name="Wrobel A."/>
            <person name="Rasinkangas P."/>
            <person name="Parkhill J."/>
            <person name="Rea M.C."/>
            <person name="O'Sullivan O."/>
            <person name="Ritari J."/>
            <person name="Douillard F.P."/>
            <person name="Paul Ross R."/>
            <person name="Yang R."/>
            <person name="Briner A.E."/>
            <person name="Felis G.E."/>
            <person name="de Vos W.M."/>
            <person name="Barrangou R."/>
            <person name="Klaenhammer T.R."/>
            <person name="Caufield P.W."/>
            <person name="Cui Y."/>
            <person name="Zhang H."/>
            <person name="O'Toole P.W."/>
        </authorList>
    </citation>
    <scope>NUCLEOTIDE SEQUENCE [LARGE SCALE GENOMIC DNA]</scope>
    <source>
        <strain evidence="2 3">DSM 20634</strain>
    </source>
</reference>
<dbReference type="PATRIC" id="fig|1423813.3.peg.95"/>
<comment type="caution">
    <text evidence="2">The sequence shown here is derived from an EMBL/GenBank/DDBJ whole genome shotgun (WGS) entry which is preliminary data.</text>
</comment>
<dbReference type="Proteomes" id="UP000051733">
    <property type="component" value="Unassembled WGS sequence"/>
</dbReference>
<keyword evidence="1" id="KW-0472">Membrane</keyword>
<proteinExistence type="predicted"/>
<feature type="transmembrane region" description="Helical" evidence="1">
    <location>
        <begin position="139"/>
        <end position="155"/>
    </location>
</feature>
<organism evidence="2 3">
    <name type="scientific">Paucilactobacillus vaccinostercus DSM 20634</name>
    <dbReference type="NCBI Taxonomy" id="1423813"/>
    <lineage>
        <taxon>Bacteria</taxon>
        <taxon>Bacillati</taxon>
        <taxon>Bacillota</taxon>
        <taxon>Bacilli</taxon>
        <taxon>Lactobacillales</taxon>
        <taxon>Lactobacillaceae</taxon>
        <taxon>Paucilactobacillus</taxon>
    </lineage>
</organism>
<dbReference type="OrthoDB" id="2279601at2"/>
<keyword evidence="1" id="KW-1133">Transmembrane helix</keyword>
<feature type="transmembrane region" description="Helical" evidence="1">
    <location>
        <begin position="323"/>
        <end position="341"/>
    </location>
</feature>
<accession>A0A0R2A250</accession>
<protein>
    <recommendedName>
        <fullName evidence="4">EpsG family protein</fullName>
    </recommendedName>
</protein>
<feature type="transmembrane region" description="Helical" evidence="1">
    <location>
        <begin position="6"/>
        <end position="22"/>
    </location>
</feature>
<feature type="transmembrane region" description="Helical" evidence="1">
    <location>
        <begin position="181"/>
        <end position="207"/>
    </location>
</feature>
<sequence length="392" mass="44911">MTFLMLLINPMLGLIYTIHACLKNKIINRWKLIIVTAIVFFYLGISIELTNVNADLGQYFSWFPNFVNISYNDLFREAISEKNFFILQKLMLAFFAKLHNNSLFSGFVVSVFYTCYMYIVTTYLKKNNCQKNSVLKKEMATYFGVFIISFGWVLTNVRNPMANAIVAVAIFRDLYLHKKGIITVLLYLLALSMHVAVVPIIICRILTGILFGKNLLHRFLSGVLGVLLVFVGLHSNIISMTSDKISAYGLGSSGGGFAEYAHTSFYYQINNLFLLYVMLFILILITIAKRQKNTFEKQFPVFLTMITILSILSYFLPTPLIDRYGMFVEIFIPLIIVNVKFSQIKKRSRIIIYFLLMITGLFGLAWQIAFLSFQINILSFLGKVFLGFLSLI</sequence>
<feature type="transmembrane region" description="Helical" evidence="1">
    <location>
        <begin position="102"/>
        <end position="119"/>
    </location>
</feature>
<evidence type="ECO:0008006" key="4">
    <source>
        <dbReference type="Google" id="ProtNLM"/>
    </source>
</evidence>
<dbReference type="EMBL" id="AYYY01000055">
    <property type="protein sequence ID" value="KRM60967.1"/>
    <property type="molecule type" value="Genomic_DNA"/>
</dbReference>
<feature type="transmembrane region" description="Helical" evidence="1">
    <location>
        <begin position="29"/>
        <end position="47"/>
    </location>
</feature>
<evidence type="ECO:0000313" key="3">
    <source>
        <dbReference type="Proteomes" id="UP000051733"/>
    </source>
</evidence>
<evidence type="ECO:0000313" key="2">
    <source>
        <dbReference type="EMBL" id="KRM60967.1"/>
    </source>
</evidence>
<feature type="transmembrane region" description="Helical" evidence="1">
    <location>
        <begin position="299"/>
        <end position="317"/>
    </location>
</feature>
<gene>
    <name evidence="2" type="ORF">FC26_GL000093</name>
</gene>
<feature type="transmembrane region" description="Helical" evidence="1">
    <location>
        <begin position="265"/>
        <end position="287"/>
    </location>
</feature>
<dbReference type="AlphaFoldDB" id="A0A0R2A250"/>
<dbReference type="InterPro" id="IPR049458">
    <property type="entry name" value="EpsG-like"/>
</dbReference>
<evidence type="ECO:0000256" key="1">
    <source>
        <dbReference type="SAM" id="Phobius"/>
    </source>
</evidence>
<name>A0A0R2A250_9LACO</name>